<dbReference type="Pfam" id="PF20056">
    <property type="entry name" value="DUF6455"/>
    <property type="match status" value="1"/>
</dbReference>
<sequence length="95" mass="10180">MTAVLRYLGDPNRAFWLTRSVARSVGVNLSEAMYREDLCAADYAAMVTRCRMCAHAGACEQWLAENGAGAAEVPGHCANAGVLNALIRQPKPARA</sequence>
<feature type="domain" description="DUF6455" evidence="1">
    <location>
        <begin position="8"/>
        <end position="87"/>
    </location>
</feature>
<organism evidence="2 4">
    <name type="scientific">Roseovarius indicus</name>
    <dbReference type="NCBI Taxonomy" id="540747"/>
    <lineage>
        <taxon>Bacteria</taxon>
        <taxon>Pseudomonadati</taxon>
        <taxon>Pseudomonadota</taxon>
        <taxon>Alphaproteobacteria</taxon>
        <taxon>Rhodobacterales</taxon>
        <taxon>Roseobacteraceae</taxon>
        <taxon>Roseovarius</taxon>
    </lineage>
</organism>
<dbReference type="AlphaFoldDB" id="A0A0T5P4C7"/>
<name>A0A0T5P4C7_9RHOB</name>
<evidence type="ECO:0000313" key="3">
    <source>
        <dbReference type="EMBL" id="QEW27998.1"/>
    </source>
</evidence>
<dbReference type="InterPro" id="IPR045601">
    <property type="entry name" value="DUF6455"/>
</dbReference>
<evidence type="ECO:0000259" key="1">
    <source>
        <dbReference type="Pfam" id="PF20056"/>
    </source>
</evidence>
<dbReference type="RefSeq" id="WP_057819139.1">
    <property type="nucleotide sequence ID" value="NZ_CP031598.1"/>
</dbReference>
<gene>
    <name evidence="3" type="ORF">RIdsm_03823</name>
    <name evidence="2" type="ORF">XM52_20760</name>
</gene>
<dbReference type="STRING" id="540747.SAMN04488031_11372"/>
<dbReference type="PATRIC" id="fig|540747.5.peg.1916"/>
<accession>A0A0T5P4C7</accession>
<dbReference type="EMBL" id="LAXI01000017">
    <property type="protein sequence ID" value="KRS15996.1"/>
    <property type="molecule type" value="Genomic_DNA"/>
</dbReference>
<dbReference type="Proteomes" id="UP000325785">
    <property type="component" value="Chromosome"/>
</dbReference>
<reference evidence="2 4" key="1">
    <citation type="submission" date="2015-04" db="EMBL/GenBank/DDBJ databases">
        <title>The draft genome sequence of Roseovarius indicus B108T.</title>
        <authorList>
            <person name="Li G."/>
            <person name="Lai Q."/>
            <person name="Shao Z."/>
            <person name="Yan P."/>
        </authorList>
    </citation>
    <scope>NUCLEOTIDE SEQUENCE [LARGE SCALE GENOMIC DNA]</scope>
    <source>
        <strain evidence="2 4">B108</strain>
    </source>
</reference>
<proteinExistence type="predicted"/>
<dbReference type="OrthoDB" id="7859249at2"/>
<dbReference type="Proteomes" id="UP000051401">
    <property type="component" value="Unassembled WGS sequence"/>
</dbReference>
<dbReference type="EMBL" id="CP031598">
    <property type="protein sequence ID" value="QEW27998.1"/>
    <property type="molecule type" value="Genomic_DNA"/>
</dbReference>
<evidence type="ECO:0000313" key="4">
    <source>
        <dbReference type="Proteomes" id="UP000051401"/>
    </source>
</evidence>
<evidence type="ECO:0000313" key="2">
    <source>
        <dbReference type="EMBL" id="KRS15996.1"/>
    </source>
</evidence>
<protein>
    <recommendedName>
        <fullName evidence="1">DUF6455 domain-containing protein</fullName>
    </recommendedName>
</protein>
<reference evidence="3 5" key="2">
    <citation type="submission" date="2018-08" db="EMBL/GenBank/DDBJ databases">
        <title>Genetic Globetrotter - A new plasmid hitch-hiking vast phylogenetic and geographic distances.</title>
        <authorList>
            <person name="Vollmers J."/>
            <person name="Petersen J."/>
        </authorList>
    </citation>
    <scope>NUCLEOTIDE SEQUENCE [LARGE SCALE GENOMIC DNA]</scope>
    <source>
        <strain evidence="3 5">DSM 26383</strain>
    </source>
</reference>
<evidence type="ECO:0000313" key="5">
    <source>
        <dbReference type="Proteomes" id="UP000325785"/>
    </source>
</evidence>
<dbReference type="KEGG" id="rid:RIdsm_03823"/>
<keyword evidence="4" id="KW-1185">Reference proteome</keyword>